<keyword evidence="3" id="KW-1185">Reference proteome</keyword>
<protein>
    <submittedName>
        <fullName evidence="2">Spectinomycin phosphotransferase</fullName>
    </submittedName>
</protein>
<dbReference type="Gene3D" id="3.30.200.20">
    <property type="entry name" value="Phosphorylase Kinase, domain 1"/>
    <property type="match status" value="1"/>
</dbReference>
<accession>A0ABT9Q7J3</accession>
<evidence type="ECO:0000259" key="1">
    <source>
        <dbReference type="Pfam" id="PF01636"/>
    </source>
</evidence>
<name>A0ABT9Q7J3_9ACTN</name>
<dbReference type="SUPFAM" id="SSF56112">
    <property type="entry name" value="Protein kinase-like (PK-like)"/>
    <property type="match status" value="1"/>
</dbReference>
<dbReference type="Gene3D" id="1.20.58.840">
    <property type="match status" value="1"/>
</dbReference>
<dbReference type="EMBL" id="JAUSQU010000001">
    <property type="protein sequence ID" value="MDP9842730.1"/>
    <property type="molecule type" value="Genomic_DNA"/>
</dbReference>
<feature type="domain" description="Aminoglycoside phosphotransferase" evidence="1">
    <location>
        <begin position="121"/>
        <end position="277"/>
    </location>
</feature>
<evidence type="ECO:0000313" key="3">
    <source>
        <dbReference type="Proteomes" id="UP001225356"/>
    </source>
</evidence>
<sequence length="333" mass="36272">MGLDESELIAALRRYWAVEASSAEYLPVGAGSYHWSVSDRNGAAWFVTADDLGADEATREEIFGLLGRSLESALSLRRDAGLDFLVTPIPATDGAVLRRLTPRYGLSVFPMVCGTAGDFGPHRHEDVTEMVGLLAELHRATPVVERLAPRADLRLPGRDRLHEALRDVDRPWTGGPHAEPARGLLAGHAGRVRRWLADLDRLIDAVGDTATGWVVTHGEPHPGNVIRTAKGMRLIDWGTVQIAPPERDLWMLTTAFTDMIGADPVGVDDEILAGYTEATGRVATPAGIALYRRWWMLADIAVFIDDLRRPHGEGEDAAAALTCLTGYLETTDD</sequence>
<proteinExistence type="predicted"/>
<dbReference type="Gene3D" id="1.10.510.10">
    <property type="entry name" value="Transferase(Phosphotransferase) domain 1"/>
    <property type="match status" value="1"/>
</dbReference>
<dbReference type="InterPro" id="IPR011009">
    <property type="entry name" value="Kinase-like_dom_sf"/>
</dbReference>
<gene>
    <name evidence="2" type="ORF">J2853_001941</name>
</gene>
<dbReference type="RefSeq" id="WP_307556613.1">
    <property type="nucleotide sequence ID" value="NZ_JAUSQU010000001.1"/>
</dbReference>
<comment type="caution">
    <text evidence="2">The sequence shown here is derived from an EMBL/GenBank/DDBJ whole genome shotgun (WGS) entry which is preliminary data.</text>
</comment>
<reference evidence="2 3" key="1">
    <citation type="submission" date="2023-07" db="EMBL/GenBank/DDBJ databases">
        <title>Sequencing the genomes of 1000 actinobacteria strains.</title>
        <authorList>
            <person name="Klenk H.-P."/>
        </authorList>
    </citation>
    <scope>NUCLEOTIDE SEQUENCE [LARGE SCALE GENOMIC DNA]</scope>
    <source>
        <strain evidence="2 3">DSM 46740</strain>
    </source>
</reference>
<evidence type="ECO:0000313" key="2">
    <source>
        <dbReference type="EMBL" id="MDP9842730.1"/>
    </source>
</evidence>
<dbReference type="InterPro" id="IPR002575">
    <property type="entry name" value="Aminoglycoside_PTrfase"/>
</dbReference>
<dbReference type="Proteomes" id="UP001225356">
    <property type="component" value="Unassembled WGS sequence"/>
</dbReference>
<organism evidence="2 3">
    <name type="scientific">Streptosporangium lutulentum</name>
    <dbReference type="NCBI Taxonomy" id="1461250"/>
    <lineage>
        <taxon>Bacteria</taxon>
        <taxon>Bacillati</taxon>
        <taxon>Actinomycetota</taxon>
        <taxon>Actinomycetes</taxon>
        <taxon>Streptosporangiales</taxon>
        <taxon>Streptosporangiaceae</taxon>
        <taxon>Streptosporangium</taxon>
    </lineage>
</organism>
<dbReference type="Pfam" id="PF01636">
    <property type="entry name" value="APH"/>
    <property type="match status" value="1"/>
</dbReference>